<feature type="transmembrane region" description="Helical" evidence="1">
    <location>
        <begin position="156"/>
        <end position="177"/>
    </location>
</feature>
<sequence>MVAEDVKPTLTGQGRRRIASERLVGGFRLFVLSALLLAGVGAIGRLAGWVALTATLGPTAYVLLAHPGSVGARWRNAVSGHVLAVAVGLGCLAVFGLWDHPSVADQHHDTARQIGAQALAVGLTLFLLHVLDAHHAPAAAPALLIASGIARPGPPLYGLLTGLALVLAIAPLLTAATRHSHVWMPSRGWPMRRDER</sequence>
<evidence type="ECO:0000256" key="1">
    <source>
        <dbReference type="SAM" id="Phobius"/>
    </source>
</evidence>
<dbReference type="Proteomes" id="UP001501777">
    <property type="component" value="Unassembled WGS sequence"/>
</dbReference>
<evidence type="ECO:0000313" key="3">
    <source>
        <dbReference type="EMBL" id="GAA2483513.1"/>
    </source>
</evidence>
<protein>
    <recommendedName>
        <fullName evidence="2">HPP transmembrane region domain-containing protein</fullName>
    </recommendedName>
</protein>
<reference evidence="3 4" key="1">
    <citation type="journal article" date="2019" name="Int. J. Syst. Evol. Microbiol.">
        <title>The Global Catalogue of Microorganisms (GCM) 10K type strain sequencing project: providing services to taxonomists for standard genome sequencing and annotation.</title>
        <authorList>
            <consortium name="The Broad Institute Genomics Platform"/>
            <consortium name="The Broad Institute Genome Sequencing Center for Infectious Disease"/>
            <person name="Wu L."/>
            <person name="Ma J."/>
        </authorList>
    </citation>
    <scope>NUCLEOTIDE SEQUENCE [LARGE SCALE GENOMIC DNA]</scope>
    <source>
        <strain evidence="3 4">JCM 4395</strain>
    </source>
</reference>
<accession>A0ABN3LJL5</accession>
<dbReference type="InterPro" id="IPR058581">
    <property type="entry name" value="TM_HPP"/>
</dbReference>
<keyword evidence="1" id="KW-0472">Membrane</keyword>
<name>A0ABN3LJL5_STRLO</name>
<organism evidence="3 4">
    <name type="scientific">Streptomyces longisporus</name>
    <dbReference type="NCBI Taxonomy" id="1948"/>
    <lineage>
        <taxon>Bacteria</taxon>
        <taxon>Bacillati</taxon>
        <taxon>Actinomycetota</taxon>
        <taxon>Actinomycetes</taxon>
        <taxon>Kitasatosporales</taxon>
        <taxon>Streptomycetaceae</taxon>
        <taxon>Streptomyces</taxon>
    </lineage>
</organism>
<dbReference type="EMBL" id="BAAASG010000006">
    <property type="protein sequence ID" value="GAA2483513.1"/>
    <property type="molecule type" value="Genomic_DNA"/>
</dbReference>
<gene>
    <name evidence="3" type="ORF">GCM10010276_21280</name>
</gene>
<dbReference type="Pfam" id="PF04982">
    <property type="entry name" value="TM_HPP"/>
    <property type="match status" value="1"/>
</dbReference>
<keyword evidence="4" id="KW-1185">Reference proteome</keyword>
<comment type="caution">
    <text evidence="3">The sequence shown here is derived from an EMBL/GenBank/DDBJ whole genome shotgun (WGS) entry which is preliminary data.</text>
</comment>
<feature type="transmembrane region" description="Helical" evidence="1">
    <location>
        <begin position="77"/>
        <end position="98"/>
    </location>
</feature>
<feature type="transmembrane region" description="Helical" evidence="1">
    <location>
        <begin position="46"/>
        <end position="65"/>
    </location>
</feature>
<evidence type="ECO:0000313" key="4">
    <source>
        <dbReference type="Proteomes" id="UP001501777"/>
    </source>
</evidence>
<evidence type="ECO:0000259" key="2">
    <source>
        <dbReference type="Pfam" id="PF04982"/>
    </source>
</evidence>
<proteinExistence type="predicted"/>
<feature type="domain" description="HPP transmembrane region" evidence="2">
    <location>
        <begin position="27"/>
        <end position="176"/>
    </location>
</feature>
<feature type="transmembrane region" description="Helical" evidence="1">
    <location>
        <begin position="23"/>
        <end position="40"/>
    </location>
</feature>
<keyword evidence="1" id="KW-1133">Transmembrane helix</keyword>
<dbReference type="RefSeq" id="WP_344399897.1">
    <property type="nucleotide sequence ID" value="NZ_BAAASG010000006.1"/>
</dbReference>
<keyword evidence="1" id="KW-0812">Transmembrane</keyword>